<dbReference type="eggNOG" id="COG4580">
    <property type="taxonomic scope" value="Bacteria"/>
</dbReference>
<dbReference type="EMBL" id="CP002271">
    <property type="protein sequence ID" value="ADO72120.1"/>
    <property type="molecule type" value="Genomic_DNA"/>
</dbReference>
<proteinExistence type="predicted"/>
<name>E3FSK9_STIAD</name>
<dbReference type="InterPro" id="IPR003192">
    <property type="entry name" value="Porin_LamB"/>
</dbReference>
<dbReference type="AlphaFoldDB" id="E3FSK9"/>
<evidence type="ECO:0000313" key="1">
    <source>
        <dbReference type="EMBL" id="ADO72120.1"/>
    </source>
</evidence>
<dbReference type="Proteomes" id="UP000001351">
    <property type="component" value="Chromosome"/>
</dbReference>
<evidence type="ECO:0000313" key="2">
    <source>
        <dbReference type="Proteomes" id="UP000001351"/>
    </source>
</evidence>
<sequence>MRRPALAGPLRKGDVSLRSHSSHPRLFVIRNTFGGCIVLSSRRLRSCVTSLISAATLLAVPTTASAWIGSENVEFGMYGRMGATWNPQTGRFVHGKYINLLGNALGGRFEEGDYLEPTIKLHIVKPVAEEPAKPYYHVVVTPAMYSNTGSYLGASTPGFSISQAYLEAGNVLTQDLTLWVGQRFYRSTDVHIADIFFFNALVSQGAGLKYKGLDLAVLLQTSQAPGLYSVVDPDTNVRFDRQRTTFVGQYILPVAEKHSVNFLGEFHLLPANKTRLTDEGVNIQESDIGYAVGVKGRLDLGDGSFNELSVRFGGGIANGAFSASPTFATFGRPNEDGKYSGALGIEAVEHLLYNVNPLLTLNAYGILQHSKGADDGERTSAAVGINSGTNFVVGVRSFLYLHDNFHLVNEATFQGFKAELPEGVEDPGMPTAFRFSIVPTIVPSGLRSAWARPQIRLIYSLAIFNQAEVDLLDRGTYGLPVSPYLQDFGPKKFGHYVGTRAEWWF</sequence>
<dbReference type="GO" id="GO:0015288">
    <property type="term" value="F:porin activity"/>
    <property type="evidence" value="ECO:0007669"/>
    <property type="project" value="InterPro"/>
</dbReference>
<accession>E3FSK9</accession>
<organism evidence="1 2">
    <name type="scientific">Stigmatella aurantiaca (strain DW4/3-1)</name>
    <dbReference type="NCBI Taxonomy" id="378806"/>
    <lineage>
        <taxon>Bacteria</taxon>
        <taxon>Pseudomonadati</taxon>
        <taxon>Myxococcota</taxon>
        <taxon>Myxococcia</taxon>
        <taxon>Myxococcales</taxon>
        <taxon>Cystobacterineae</taxon>
        <taxon>Archangiaceae</taxon>
        <taxon>Stigmatella</taxon>
    </lineage>
</organism>
<dbReference type="GO" id="GO:0034219">
    <property type="term" value="P:carbohydrate transmembrane transport"/>
    <property type="evidence" value="ECO:0007669"/>
    <property type="project" value="InterPro"/>
</dbReference>
<keyword evidence="2" id="KW-1185">Reference proteome</keyword>
<dbReference type="STRING" id="378806.STAUR_4340"/>
<dbReference type="Pfam" id="PF02264">
    <property type="entry name" value="LamB"/>
    <property type="match status" value="1"/>
</dbReference>
<gene>
    <name evidence="1" type="primary">lamB</name>
    <name evidence="1" type="ordered locus">STAUR_4340</name>
</gene>
<dbReference type="OrthoDB" id="5493648at2"/>
<dbReference type="Gene3D" id="2.40.170.10">
    <property type="entry name" value="Porin, LamB type"/>
    <property type="match status" value="1"/>
</dbReference>
<dbReference type="GO" id="GO:0016020">
    <property type="term" value="C:membrane"/>
    <property type="evidence" value="ECO:0007669"/>
    <property type="project" value="InterPro"/>
</dbReference>
<protein>
    <submittedName>
        <fullName evidence="1">Maltoporin</fullName>
    </submittedName>
</protein>
<dbReference type="HOGENOM" id="CLU_564694_0_0_7"/>
<reference evidence="1 2" key="1">
    <citation type="journal article" date="2011" name="Mol. Biol. Evol.">
        <title>Comparative genomic analysis of fruiting body formation in Myxococcales.</title>
        <authorList>
            <person name="Huntley S."/>
            <person name="Hamann N."/>
            <person name="Wegener-Feldbrugge S."/>
            <person name="Treuner-Lange A."/>
            <person name="Kube M."/>
            <person name="Reinhardt R."/>
            <person name="Klages S."/>
            <person name="Muller R."/>
            <person name="Ronning C.M."/>
            <person name="Nierman W.C."/>
            <person name="Sogaard-Andersen L."/>
        </authorList>
    </citation>
    <scope>NUCLEOTIDE SEQUENCE [LARGE SCALE GENOMIC DNA]</scope>
    <source>
        <strain evidence="1 2">DW4/3-1</strain>
    </source>
</reference>
<dbReference type="InterPro" id="IPR036998">
    <property type="entry name" value="Porin_LamB_sf"/>
</dbReference>
<dbReference type="SUPFAM" id="SSF56935">
    <property type="entry name" value="Porins"/>
    <property type="match status" value="1"/>
</dbReference>
<dbReference type="KEGG" id="sur:STAUR_4340"/>